<gene>
    <name evidence="2" type="ordered locus">Maqu_0761</name>
</gene>
<dbReference type="AlphaFoldDB" id="A1TYN9"/>
<dbReference type="STRING" id="351348.Maqu_0761"/>
<evidence type="ECO:0000313" key="2">
    <source>
        <dbReference type="EMBL" id="ABM17858.1"/>
    </source>
</evidence>
<accession>A1TYN9</accession>
<organism evidence="2 3">
    <name type="scientific">Marinobacter nauticus (strain ATCC 700491 / DSM 11845 / VT8)</name>
    <name type="common">Marinobacter aquaeolei</name>
    <dbReference type="NCBI Taxonomy" id="351348"/>
    <lineage>
        <taxon>Bacteria</taxon>
        <taxon>Pseudomonadati</taxon>
        <taxon>Pseudomonadota</taxon>
        <taxon>Gammaproteobacteria</taxon>
        <taxon>Pseudomonadales</taxon>
        <taxon>Marinobacteraceae</taxon>
        <taxon>Marinobacter</taxon>
    </lineage>
</organism>
<evidence type="ECO:0000256" key="1">
    <source>
        <dbReference type="SAM" id="Phobius"/>
    </source>
</evidence>
<sequence>MSSGFTLVELVMVIILIGVLSVLGVGLFANRSAFSPLLAAQQLNSAALLARQAAMAGNENDTVTVSDGGSSFTYSVGSIGSWSIPKEGTELTVPGGLPLDIQFNKNGAPVSGKNLELSFIGDSRYDICVSSLGAVYSGACQP</sequence>
<evidence type="ECO:0000313" key="3">
    <source>
        <dbReference type="Proteomes" id="UP000000998"/>
    </source>
</evidence>
<dbReference type="InterPro" id="IPR012902">
    <property type="entry name" value="N_methyl_site"/>
</dbReference>
<dbReference type="Gene3D" id="3.30.700.10">
    <property type="entry name" value="Glycoprotein, Type 4 Pilin"/>
    <property type="match status" value="1"/>
</dbReference>
<dbReference type="HOGENOM" id="CLU_132025_0_0_6"/>
<dbReference type="NCBIfam" id="TIGR02532">
    <property type="entry name" value="IV_pilin_GFxxxE"/>
    <property type="match status" value="1"/>
</dbReference>
<protein>
    <submittedName>
        <fullName evidence="2">Type II secretory pathway, pseudopilin PulG</fullName>
    </submittedName>
</protein>
<dbReference type="PROSITE" id="PS00409">
    <property type="entry name" value="PROKAR_NTER_METHYL"/>
    <property type="match status" value="1"/>
</dbReference>
<keyword evidence="1" id="KW-1133">Transmembrane helix</keyword>
<reference evidence="3" key="1">
    <citation type="journal article" date="2011" name="Appl. Environ. Microbiol.">
        <title>Genomic potential of Marinobacter aquaeolei, a biogeochemical 'opportunitroph'.</title>
        <authorList>
            <person name="Singer E."/>
            <person name="Webb E.A."/>
            <person name="Nelson W.C."/>
            <person name="Heidelberg J.F."/>
            <person name="Ivanova N."/>
            <person name="Pati A."/>
            <person name="Edwards K.J."/>
        </authorList>
    </citation>
    <scope>NUCLEOTIDE SEQUENCE [LARGE SCALE GENOMIC DNA]</scope>
    <source>
        <strain evidence="3">ATCC 700491 / DSM 11845 / VT8</strain>
    </source>
</reference>
<dbReference type="OrthoDB" id="6367878at2"/>
<name>A1TYN9_MARN8</name>
<dbReference type="SUPFAM" id="SSF54523">
    <property type="entry name" value="Pili subunits"/>
    <property type="match status" value="1"/>
</dbReference>
<dbReference type="KEGG" id="maq:Maqu_0761"/>
<dbReference type="InterPro" id="IPR045584">
    <property type="entry name" value="Pilin-like"/>
</dbReference>
<proteinExistence type="predicted"/>
<feature type="transmembrane region" description="Helical" evidence="1">
    <location>
        <begin position="6"/>
        <end position="29"/>
    </location>
</feature>
<keyword evidence="1" id="KW-0812">Transmembrane</keyword>
<dbReference type="EMBL" id="CP000514">
    <property type="protein sequence ID" value="ABM17858.1"/>
    <property type="molecule type" value="Genomic_DNA"/>
</dbReference>
<dbReference type="Proteomes" id="UP000000998">
    <property type="component" value="Chromosome"/>
</dbReference>
<dbReference type="eggNOG" id="COG2165">
    <property type="taxonomic scope" value="Bacteria"/>
</dbReference>
<keyword evidence="1" id="KW-0472">Membrane</keyword>